<comment type="caution">
    <text evidence="1">The sequence shown here is derived from an EMBL/GenBank/DDBJ whole genome shotgun (WGS) entry which is preliminary data.</text>
</comment>
<sequence>MYIFAGQRSREKSRVLQWLLQMHWKRTPFQKCASSNRINALWCILIVSTPLSVPQPACATPKTSRPFHLLPSSPHAAGYSWSVPPRTRAGRRTKCGPSRVPVPVYCCELVAGLLLPCPRRRRRACRPRHPLSLCQQHVCMYFGCCCRASRVL</sequence>
<gene>
    <name evidence="1" type="ORF">HDK90DRAFT_263346</name>
</gene>
<organism evidence="1 2">
    <name type="scientific">Phyllosticta capitalensis</name>
    <dbReference type="NCBI Taxonomy" id="121624"/>
    <lineage>
        <taxon>Eukaryota</taxon>
        <taxon>Fungi</taxon>
        <taxon>Dikarya</taxon>
        <taxon>Ascomycota</taxon>
        <taxon>Pezizomycotina</taxon>
        <taxon>Dothideomycetes</taxon>
        <taxon>Dothideomycetes incertae sedis</taxon>
        <taxon>Botryosphaeriales</taxon>
        <taxon>Phyllostictaceae</taxon>
        <taxon>Phyllosticta</taxon>
    </lineage>
</organism>
<evidence type="ECO:0000313" key="2">
    <source>
        <dbReference type="Proteomes" id="UP001492380"/>
    </source>
</evidence>
<accession>A0ABR1YM91</accession>
<proteinExistence type="predicted"/>
<keyword evidence="2" id="KW-1185">Reference proteome</keyword>
<reference evidence="1 2" key="1">
    <citation type="submission" date="2024-04" db="EMBL/GenBank/DDBJ databases">
        <title>Phyllosticta paracitricarpa is synonymous to the EU quarantine fungus P. citricarpa based on phylogenomic analyses.</title>
        <authorList>
            <consortium name="Lawrence Berkeley National Laboratory"/>
            <person name="Van Ingen-Buijs V.A."/>
            <person name="Van Westerhoven A.C."/>
            <person name="Haridas S."/>
            <person name="Skiadas P."/>
            <person name="Martin F."/>
            <person name="Groenewald J.Z."/>
            <person name="Crous P.W."/>
            <person name="Seidl M.F."/>
        </authorList>
    </citation>
    <scope>NUCLEOTIDE SEQUENCE [LARGE SCALE GENOMIC DNA]</scope>
    <source>
        <strain evidence="1 2">CBS 123374</strain>
    </source>
</reference>
<name>A0ABR1YM91_9PEZI</name>
<dbReference type="Proteomes" id="UP001492380">
    <property type="component" value="Unassembled WGS sequence"/>
</dbReference>
<evidence type="ECO:0000313" key="1">
    <source>
        <dbReference type="EMBL" id="KAK8233322.1"/>
    </source>
</evidence>
<protein>
    <submittedName>
        <fullName evidence="1">Uncharacterized protein</fullName>
    </submittedName>
</protein>
<dbReference type="EMBL" id="JBBWRZ010000006">
    <property type="protein sequence ID" value="KAK8233322.1"/>
    <property type="molecule type" value="Genomic_DNA"/>
</dbReference>